<dbReference type="InterPro" id="IPR050259">
    <property type="entry name" value="SDR"/>
</dbReference>
<dbReference type="InterPro" id="IPR036291">
    <property type="entry name" value="NAD(P)-bd_dom_sf"/>
</dbReference>
<dbReference type="PRINTS" id="PR00081">
    <property type="entry name" value="GDHRDH"/>
</dbReference>
<evidence type="ECO:0000313" key="2">
    <source>
        <dbReference type="EMBL" id="WCR02948.1"/>
    </source>
</evidence>
<accession>A0ABY7S8N1</accession>
<dbReference type="InterPro" id="IPR002347">
    <property type="entry name" value="SDR_fam"/>
</dbReference>
<dbReference type="RefSeq" id="WP_076528782.1">
    <property type="nucleotide sequence ID" value="NZ_CP067140.1"/>
</dbReference>
<dbReference type="Gene3D" id="3.40.50.720">
    <property type="entry name" value="NAD(P)-binding Rossmann-like Domain"/>
    <property type="match status" value="1"/>
</dbReference>
<dbReference type="Pfam" id="PF13561">
    <property type="entry name" value="adh_short_C2"/>
    <property type="match status" value="1"/>
</dbReference>
<protein>
    <submittedName>
        <fullName evidence="2">SDR family oxidoreductase</fullName>
    </submittedName>
</protein>
<dbReference type="EMBL" id="CP067140">
    <property type="protein sequence ID" value="WCR02948.1"/>
    <property type="molecule type" value="Genomic_DNA"/>
</dbReference>
<name>A0ABY7S8N1_9RHOB</name>
<dbReference type="SUPFAM" id="SSF51735">
    <property type="entry name" value="NAD(P)-binding Rossmann-fold domains"/>
    <property type="match status" value="1"/>
</dbReference>
<dbReference type="PRINTS" id="PR00080">
    <property type="entry name" value="SDRFAMILY"/>
</dbReference>
<keyword evidence="3" id="KW-1185">Reference proteome</keyword>
<gene>
    <name evidence="2" type="ORF">JHX88_19425</name>
</gene>
<evidence type="ECO:0000256" key="1">
    <source>
        <dbReference type="ARBA" id="ARBA00006484"/>
    </source>
</evidence>
<evidence type="ECO:0000313" key="3">
    <source>
        <dbReference type="Proteomes" id="UP001215549"/>
    </source>
</evidence>
<comment type="similarity">
    <text evidence="1">Belongs to the short-chain dehydrogenases/reductases (SDR) family.</text>
</comment>
<sequence>MATMPEIGSLQGRRALVTGADQGIGRAIARALHAQGAEVVIHHLEGADHVRNTLPDAETHEADFTLPGSAEALADRVLENGPIDILIANAAIERRGGWQDVTPGTVADHVAANFTSLLVLCQRFLPCMTERGWGRVVAVGSVMAARPRAETIVYASLKSAQLTALRALAREVAGAGVTLNSIAPGAIETERNAARYADPDFTAAVNAKIPAGRPGRPADCVPPVLMLCSEAASYITGAEIPVDGGWTLGDAPGALPEGRR</sequence>
<reference evidence="2 3" key="1">
    <citation type="submission" date="2021-01" db="EMBL/GenBank/DDBJ databases">
        <title>Biogeographic distribution of Paracoccus.</title>
        <authorList>
            <person name="Hollensteiner J."/>
            <person name="Leineberger J."/>
            <person name="Brinkhoff T."/>
            <person name="Daniel R."/>
        </authorList>
    </citation>
    <scope>NUCLEOTIDE SEQUENCE [LARGE SCALE GENOMIC DNA]</scope>
    <source>
        <strain evidence="2 3">DSM 18447</strain>
    </source>
</reference>
<proteinExistence type="inferred from homology"/>
<dbReference type="PANTHER" id="PTHR42879">
    <property type="entry name" value="3-OXOACYL-(ACYL-CARRIER-PROTEIN) REDUCTASE"/>
    <property type="match status" value="1"/>
</dbReference>
<dbReference type="Proteomes" id="UP001215549">
    <property type="component" value="Chromosome"/>
</dbReference>
<dbReference type="CDD" id="cd05233">
    <property type="entry name" value="SDR_c"/>
    <property type="match status" value="1"/>
</dbReference>
<organism evidence="2 3">
    <name type="scientific">Paracoccus saliphilus</name>
    <dbReference type="NCBI Taxonomy" id="405559"/>
    <lineage>
        <taxon>Bacteria</taxon>
        <taxon>Pseudomonadati</taxon>
        <taxon>Pseudomonadota</taxon>
        <taxon>Alphaproteobacteria</taxon>
        <taxon>Rhodobacterales</taxon>
        <taxon>Paracoccaceae</taxon>
        <taxon>Paracoccus</taxon>
    </lineage>
</organism>